<dbReference type="SUPFAM" id="SSF56601">
    <property type="entry name" value="beta-lactamase/transpeptidase-like"/>
    <property type="match status" value="1"/>
</dbReference>
<dbReference type="InterPro" id="IPR051478">
    <property type="entry name" value="Beta-lactamase-like_AB/R"/>
</dbReference>
<dbReference type="EMBL" id="JAGMWT010000004">
    <property type="protein sequence ID" value="KAH7130307.1"/>
    <property type="molecule type" value="Genomic_DNA"/>
</dbReference>
<dbReference type="AlphaFoldDB" id="A0A9P9IRB7"/>
<feature type="domain" description="Beta-lactamase-related" evidence="1">
    <location>
        <begin position="69"/>
        <end position="378"/>
    </location>
</feature>
<dbReference type="Proteomes" id="UP000700596">
    <property type="component" value="Unassembled WGS sequence"/>
</dbReference>
<accession>A0A9P9IRB7</accession>
<name>A0A9P9IRB7_9PLEO</name>
<comment type="caution">
    <text evidence="2">The sequence shown here is derived from an EMBL/GenBank/DDBJ whole genome shotgun (WGS) entry which is preliminary data.</text>
</comment>
<dbReference type="Pfam" id="PF00144">
    <property type="entry name" value="Beta-lactamase"/>
    <property type="match status" value="1"/>
</dbReference>
<keyword evidence="3" id="KW-1185">Reference proteome</keyword>
<dbReference type="InterPro" id="IPR012338">
    <property type="entry name" value="Beta-lactam/transpept-like"/>
</dbReference>
<dbReference type="InterPro" id="IPR001466">
    <property type="entry name" value="Beta-lactam-related"/>
</dbReference>
<organism evidence="2 3">
    <name type="scientific">Dendryphion nanum</name>
    <dbReference type="NCBI Taxonomy" id="256645"/>
    <lineage>
        <taxon>Eukaryota</taxon>
        <taxon>Fungi</taxon>
        <taxon>Dikarya</taxon>
        <taxon>Ascomycota</taxon>
        <taxon>Pezizomycotina</taxon>
        <taxon>Dothideomycetes</taxon>
        <taxon>Pleosporomycetidae</taxon>
        <taxon>Pleosporales</taxon>
        <taxon>Torulaceae</taxon>
        <taxon>Dendryphion</taxon>
    </lineage>
</organism>
<dbReference type="PANTHER" id="PTHR22935">
    <property type="entry name" value="PENICILLIN-BINDING PROTEIN"/>
    <property type="match status" value="1"/>
</dbReference>
<protein>
    <submittedName>
        <fullName evidence="2">Beta-lactamase/transpeptidase-like protein</fullName>
    </submittedName>
</protein>
<dbReference type="Gene3D" id="3.40.710.10">
    <property type="entry name" value="DD-peptidase/beta-lactamase superfamily"/>
    <property type="match status" value="1"/>
</dbReference>
<feature type="non-terminal residue" evidence="2">
    <location>
        <position position="1"/>
    </location>
</feature>
<evidence type="ECO:0000259" key="1">
    <source>
        <dbReference type="Pfam" id="PF00144"/>
    </source>
</evidence>
<feature type="non-terminal residue" evidence="2">
    <location>
        <position position="386"/>
    </location>
</feature>
<evidence type="ECO:0000313" key="3">
    <source>
        <dbReference type="Proteomes" id="UP000700596"/>
    </source>
</evidence>
<reference evidence="2" key="1">
    <citation type="journal article" date="2021" name="Nat. Commun.">
        <title>Genetic determinants of endophytism in the Arabidopsis root mycobiome.</title>
        <authorList>
            <person name="Mesny F."/>
            <person name="Miyauchi S."/>
            <person name="Thiergart T."/>
            <person name="Pickel B."/>
            <person name="Atanasova L."/>
            <person name="Karlsson M."/>
            <person name="Huettel B."/>
            <person name="Barry K.W."/>
            <person name="Haridas S."/>
            <person name="Chen C."/>
            <person name="Bauer D."/>
            <person name="Andreopoulos W."/>
            <person name="Pangilinan J."/>
            <person name="LaButti K."/>
            <person name="Riley R."/>
            <person name="Lipzen A."/>
            <person name="Clum A."/>
            <person name="Drula E."/>
            <person name="Henrissat B."/>
            <person name="Kohler A."/>
            <person name="Grigoriev I.V."/>
            <person name="Martin F.M."/>
            <person name="Hacquard S."/>
        </authorList>
    </citation>
    <scope>NUCLEOTIDE SEQUENCE</scope>
    <source>
        <strain evidence="2">MPI-CAGE-CH-0243</strain>
    </source>
</reference>
<evidence type="ECO:0000313" key="2">
    <source>
        <dbReference type="EMBL" id="KAH7130307.1"/>
    </source>
</evidence>
<proteinExistence type="predicted"/>
<sequence length="386" mass="40679">LCPILGPVFPPAKSLSTSSSFKTALASLQSQLQDAFKTGDSAHGPVGINDTYSIQIFSAAKKDLLFEQHHRGTNLAAETPIDGNSVYRVGSVAKMYTVYLLLLQSGDAIFSEPLTRYLPELKGQSFWDEITVGALAGQIGGVIADFTNRTIVYSVDSIAGGGLGAAFPGAFPLLEKNETSPCDANVTSCTRAEALEAWKARGQVYLPNSTPAYSNGAFVLLGFVVEAITGKTYEEAIQSLLIDPLKLRNTTSLVPKSTSGGVILLDETSSGWNIDLTAAAGMGSAFSSTSDLSAIGRSILSSSLLHPNTTRAWLKPTSFTSSLIGAVGRPWEIFRASLDPENNRVVDLYTKGGNIGVYASLLALIPDFNVGFAVQAASLQGANPTV</sequence>
<gene>
    <name evidence="2" type="ORF">B0J11DRAFT_395527</name>
</gene>
<dbReference type="OrthoDB" id="10250282at2759"/>
<dbReference type="PANTHER" id="PTHR22935:SF97">
    <property type="entry name" value="BETA-LACTAMASE-RELATED DOMAIN-CONTAINING PROTEIN"/>
    <property type="match status" value="1"/>
</dbReference>